<keyword evidence="2 7" id="KW-1003">Cell membrane</keyword>
<feature type="transmembrane region" description="Helical" evidence="7">
    <location>
        <begin position="93"/>
        <end position="117"/>
    </location>
</feature>
<keyword evidence="6 7" id="KW-0472">Membrane</keyword>
<gene>
    <name evidence="7" type="primary">lgt</name>
    <name evidence="9" type="ordered locus">Acel_1076</name>
</gene>
<comment type="function">
    <text evidence="7">Catalyzes the transfer of the diacylglyceryl group from phosphatidylglycerol to the sulfhydryl group of the N-terminal cysteine of a prolipoprotein, the first step in the formation of mature lipoproteins.</text>
</comment>
<evidence type="ECO:0000256" key="1">
    <source>
        <dbReference type="ARBA" id="ARBA00007150"/>
    </source>
</evidence>
<proteinExistence type="inferred from homology"/>
<feature type="transmembrane region" description="Helical" evidence="7">
    <location>
        <begin position="211"/>
        <end position="229"/>
    </location>
</feature>
<dbReference type="HOGENOM" id="CLU_013386_2_0_11"/>
<dbReference type="eggNOG" id="COG0682">
    <property type="taxonomic scope" value="Bacteria"/>
</dbReference>
<evidence type="ECO:0000313" key="10">
    <source>
        <dbReference type="Proteomes" id="UP000008221"/>
    </source>
</evidence>
<dbReference type="GO" id="GO:0005886">
    <property type="term" value="C:plasma membrane"/>
    <property type="evidence" value="ECO:0007669"/>
    <property type="project" value="UniProtKB-SubCell"/>
</dbReference>
<comment type="pathway">
    <text evidence="7">Protein modification; lipoprotein biosynthesis (diacylglyceryl transfer).</text>
</comment>
<dbReference type="Pfam" id="PF01790">
    <property type="entry name" value="LGT"/>
    <property type="match status" value="1"/>
</dbReference>
<name>A0LTT8_ACIC1</name>
<feature type="transmembrane region" description="Helical" evidence="7">
    <location>
        <begin position="23"/>
        <end position="41"/>
    </location>
</feature>
<dbReference type="InterPro" id="IPR001640">
    <property type="entry name" value="Lgt"/>
</dbReference>
<feature type="binding site" evidence="7">
    <location>
        <position position="143"/>
    </location>
    <ligand>
        <name>a 1,2-diacyl-sn-glycero-3-phospho-(1'-sn-glycerol)</name>
        <dbReference type="ChEBI" id="CHEBI:64716"/>
    </ligand>
</feature>
<dbReference type="UniPathway" id="UPA00664"/>
<evidence type="ECO:0000256" key="5">
    <source>
        <dbReference type="ARBA" id="ARBA00022989"/>
    </source>
</evidence>
<keyword evidence="9" id="KW-0449">Lipoprotein</keyword>
<dbReference type="HAMAP" id="MF_01147">
    <property type="entry name" value="Lgt"/>
    <property type="match status" value="1"/>
</dbReference>
<keyword evidence="4 7" id="KW-0812">Transmembrane</keyword>
<feature type="transmembrane region" description="Helical" evidence="7">
    <location>
        <begin position="53"/>
        <end position="73"/>
    </location>
</feature>
<feature type="region of interest" description="Disordered" evidence="8">
    <location>
        <begin position="307"/>
        <end position="333"/>
    </location>
</feature>
<dbReference type="KEGG" id="ace:Acel_1076"/>
<evidence type="ECO:0000256" key="3">
    <source>
        <dbReference type="ARBA" id="ARBA00022679"/>
    </source>
</evidence>
<dbReference type="PANTHER" id="PTHR30589">
    <property type="entry name" value="PROLIPOPROTEIN DIACYLGLYCERYL TRANSFERASE"/>
    <property type="match status" value="1"/>
</dbReference>
<evidence type="ECO:0000256" key="7">
    <source>
        <dbReference type="HAMAP-Rule" id="MF_01147"/>
    </source>
</evidence>
<dbReference type="NCBIfam" id="TIGR00544">
    <property type="entry name" value="lgt"/>
    <property type="match status" value="1"/>
</dbReference>
<dbReference type="InParanoid" id="A0LTT8"/>
<dbReference type="GO" id="GO:0042158">
    <property type="term" value="P:lipoprotein biosynthetic process"/>
    <property type="evidence" value="ECO:0007669"/>
    <property type="project" value="UniProtKB-UniRule"/>
</dbReference>
<evidence type="ECO:0000256" key="4">
    <source>
        <dbReference type="ARBA" id="ARBA00022692"/>
    </source>
</evidence>
<evidence type="ECO:0000256" key="6">
    <source>
        <dbReference type="ARBA" id="ARBA00023136"/>
    </source>
</evidence>
<dbReference type="PROSITE" id="PS01311">
    <property type="entry name" value="LGT"/>
    <property type="match status" value="1"/>
</dbReference>
<feature type="transmembrane region" description="Helical" evidence="7">
    <location>
        <begin position="241"/>
        <end position="259"/>
    </location>
</feature>
<sequence>MHTPLAYLPSPSRGVWHLGPLPIRAYALCIILGIIVAVAVTDRRWRNRGGSPGTVGTLVTWAIPFGLVGARLYHVVTDPELYFKPGRDWVRVFYIWDGGLGIWGSIALGALGVWIACRRYGIAFPAFADAAAPGIAFAQAIGRWGNYFNQELYGKPTTMPWGLRIDGAHTASGLPGIYQPTFLYESLWDAGTAVFVLWADRRFRLGHGRAFLLYAATYTVGRGWIEYLRVDHANHILGLRLNDWTSMLVFLGAVIAFVVSARRSPGREVVVEGLRSGSTPPGVAAADSSGVPGGYAPGAVSNSAGEASSAVAVDVGPPGSAPPPGADGSEVER</sequence>
<dbReference type="GO" id="GO:0008961">
    <property type="term" value="F:phosphatidylglycerol-prolipoprotein diacylglyceryl transferase activity"/>
    <property type="evidence" value="ECO:0007669"/>
    <property type="project" value="UniProtKB-UniRule"/>
</dbReference>
<comment type="subcellular location">
    <subcellularLocation>
        <location evidence="7">Cell membrane</location>
        <topology evidence="7">Multi-pass membrane protein</topology>
    </subcellularLocation>
</comment>
<evidence type="ECO:0000256" key="2">
    <source>
        <dbReference type="ARBA" id="ARBA00022475"/>
    </source>
</evidence>
<dbReference type="PANTHER" id="PTHR30589:SF0">
    <property type="entry name" value="PHOSPHATIDYLGLYCEROL--PROLIPOPROTEIN DIACYLGLYCERYL TRANSFERASE"/>
    <property type="match status" value="1"/>
</dbReference>
<protein>
    <recommendedName>
        <fullName evidence="7">Phosphatidylglycerol--prolipoprotein diacylglyceryl transferase</fullName>
        <ecNumber evidence="7">2.5.1.145</ecNumber>
    </recommendedName>
</protein>
<keyword evidence="10" id="KW-1185">Reference proteome</keyword>
<dbReference type="OrthoDB" id="871140at2"/>
<evidence type="ECO:0000313" key="9">
    <source>
        <dbReference type="EMBL" id="ABK52848.1"/>
    </source>
</evidence>
<dbReference type="AlphaFoldDB" id="A0LTT8"/>
<reference evidence="9 10" key="1">
    <citation type="journal article" date="2009" name="Genome Res.">
        <title>Complete genome of the cellulolytic thermophile Acidothermus cellulolyticus 11B provides insights into its ecophysiological and evolutionary adaptations.</title>
        <authorList>
            <person name="Barabote R.D."/>
            <person name="Xie G."/>
            <person name="Leu D.H."/>
            <person name="Normand P."/>
            <person name="Necsulea A."/>
            <person name="Daubin V."/>
            <person name="Medigue C."/>
            <person name="Adney W.S."/>
            <person name="Xu X.C."/>
            <person name="Lapidus A."/>
            <person name="Parales R.E."/>
            <person name="Detter C."/>
            <person name="Pujic P."/>
            <person name="Bruce D."/>
            <person name="Lavire C."/>
            <person name="Challacombe J.F."/>
            <person name="Brettin T.S."/>
            <person name="Berry A.M."/>
        </authorList>
    </citation>
    <scope>NUCLEOTIDE SEQUENCE [LARGE SCALE GENOMIC DNA]</scope>
    <source>
        <strain evidence="10">ATCC 43068 / DSM 8971 / 11B</strain>
    </source>
</reference>
<evidence type="ECO:0000256" key="8">
    <source>
        <dbReference type="SAM" id="MobiDB-lite"/>
    </source>
</evidence>
<dbReference type="FunCoup" id="A0LTT8">
    <property type="interactions" value="13"/>
</dbReference>
<dbReference type="EMBL" id="CP000481">
    <property type="protein sequence ID" value="ABK52848.1"/>
    <property type="molecule type" value="Genomic_DNA"/>
</dbReference>
<dbReference type="STRING" id="351607.Acel_1076"/>
<dbReference type="RefSeq" id="WP_011719911.1">
    <property type="nucleotide sequence ID" value="NC_008578.1"/>
</dbReference>
<keyword evidence="5 7" id="KW-1133">Transmembrane helix</keyword>
<organism evidence="9 10">
    <name type="scientific">Acidothermus cellulolyticus (strain ATCC 43068 / DSM 8971 / 11B)</name>
    <dbReference type="NCBI Taxonomy" id="351607"/>
    <lineage>
        <taxon>Bacteria</taxon>
        <taxon>Bacillati</taxon>
        <taxon>Actinomycetota</taxon>
        <taxon>Actinomycetes</taxon>
        <taxon>Acidothermales</taxon>
        <taxon>Acidothermaceae</taxon>
        <taxon>Acidothermus</taxon>
    </lineage>
</organism>
<accession>A0LTT8</accession>
<comment type="catalytic activity">
    <reaction evidence="7">
        <text>L-cysteinyl-[prolipoprotein] + a 1,2-diacyl-sn-glycero-3-phospho-(1'-sn-glycerol) = an S-1,2-diacyl-sn-glyceryl-L-cysteinyl-[prolipoprotein] + sn-glycerol 1-phosphate + H(+)</text>
        <dbReference type="Rhea" id="RHEA:56712"/>
        <dbReference type="Rhea" id="RHEA-COMP:14679"/>
        <dbReference type="Rhea" id="RHEA-COMP:14680"/>
        <dbReference type="ChEBI" id="CHEBI:15378"/>
        <dbReference type="ChEBI" id="CHEBI:29950"/>
        <dbReference type="ChEBI" id="CHEBI:57685"/>
        <dbReference type="ChEBI" id="CHEBI:64716"/>
        <dbReference type="ChEBI" id="CHEBI:140658"/>
        <dbReference type="EC" id="2.5.1.145"/>
    </reaction>
</comment>
<keyword evidence="3 7" id="KW-0808">Transferase</keyword>
<dbReference type="Proteomes" id="UP000008221">
    <property type="component" value="Chromosome"/>
</dbReference>
<dbReference type="EC" id="2.5.1.145" evidence="7"/>
<comment type="similarity">
    <text evidence="1 7">Belongs to the Lgt family.</text>
</comment>